<dbReference type="InterPro" id="IPR009057">
    <property type="entry name" value="Homeodomain-like_sf"/>
</dbReference>
<protein>
    <submittedName>
        <fullName evidence="6">TetR/AcrR family transcriptional regulator</fullName>
    </submittedName>
</protein>
<evidence type="ECO:0000256" key="1">
    <source>
        <dbReference type="ARBA" id="ARBA00023015"/>
    </source>
</evidence>
<keyword evidence="1" id="KW-0805">Transcription regulation</keyword>
<feature type="domain" description="HTH tetR-type" evidence="5">
    <location>
        <begin position="14"/>
        <end position="74"/>
    </location>
</feature>
<evidence type="ECO:0000256" key="2">
    <source>
        <dbReference type="ARBA" id="ARBA00023125"/>
    </source>
</evidence>
<dbReference type="SUPFAM" id="SSF46689">
    <property type="entry name" value="Homeodomain-like"/>
    <property type="match status" value="1"/>
</dbReference>
<dbReference type="PRINTS" id="PR00455">
    <property type="entry name" value="HTHTETR"/>
</dbReference>
<evidence type="ECO:0000259" key="5">
    <source>
        <dbReference type="PROSITE" id="PS50977"/>
    </source>
</evidence>
<dbReference type="EMBL" id="JAPWIJ010000007">
    <property type="protein sequence ID" value="MCZ4520506.1"/>
    <property type="molecule type" value="Genomic_DNA"/>
</dbReference>
<evidence type="ECO:0000313" key="7">
    <source>
        <dbReference type="Proteomes" id="UP001081071"/>
    </source>
</evidence>
<evidence type="ECO:0000256" key="3">
    <source>
        <dbReference type="ARBA" id="ARBA00023163"/>
    </source>
</evidence>
<evidence type="ECO:0000313" key="6">
    <source>
        <dbReference type="EMBL" id="MCZ4520506.1"/>
    </source>
</evidence>
<dbReference type="Proteomes" id="UP001081071">
    <property type="component" value="Unassembled WGS sequence"/>
</dbReference>
<accession>A0ABT4MHQ0</accession>
<comment type="caution">
    <text evidence="6">The sequence shown here is derived from an EMBL/GenBank/DDBJ whole genome shotgun (WGS) entry which is preliminary data.</text>
</comment>
<proteinExistence type="predicted"/>
<gene>
    <name evidence="6" type="ORF">O4220_18500</name>
</gene>
<reference evidence="6" key="1">
    <citation type="submission" date="2022-12" db="EMBL/GenBank/DDBJ databases">
        <authorList>
            <person name="Krivoruchko A.V."/>
            <person name="Elkin A."/>
        </authorList>
    </citation>
    <scope>NUCLEOTIDE SEQUENCE</scope>
    <source>
        <strain evidence="6">IEGM 1391</strain>
    </source>
</reference>
<dbReference type="InterPro" id="IPR001647">
    <property type="entry name" value="HTH_TetR"/>
</dbReference>
<dbReference type="RefSeq" id="WP_269606863.1">
    <property type="nucleotide sequence ID" value="NZ_JAPWIJ010000007.1"/>
</dbReference>
<keyword evidence="7" id="KW-1185">Reference proteome</keyword>
<name>A0ABT4MHQ0_9NOCA</name>
<evidence type="ECO:0000256" key="4">
    <source>
        <dbReference type="PROSITE-ProRule" id="PRU00335"/>
    </source>
</evidence>
<keyword evidence="3" id="KW-0804">Transcription</keyword>
<dbReference type="Gene3D" id="1.10.357.10">
    <property type="entry name" value="Tetracycline Repressor, domain 2"/>
    <property type="match status" value="1"/>
</dbReference>
<dbReference type="PANTHER" id="PTHR30055:SF234">
    <property type="entry name" value="HTH-TYPE TRANSCRIPTIONAL REGULATOR BETI"/>
    <property type="match status" value="1"/>
</dbReference>
<dbReference type="PANTHER" id="PTHR30055">
    <property type="entry name" value="HTH-TYPE TRANSCRIPTIONAL REGULATOR RUTR"/>
    <property type="match status" value="1"/>
</dbReference>
<sequence length="225" mass="24438">MSRPNLKPLQKRSKESASRILQAAVEVITEVGIQDFTMGGVAEAAKISVGGLYGRYPDKDSLLYAVKDKVLTDLTRTVEDSLDGSEPTVRAVIRAYAGTLSRVLFGAERLYAFIFVHSAHDDRLRGRGFEFHRDLRAALVGKLRTAGVVDEGALATTYEVIVQSLLMRVISLGHSNTGNAPYEGFPSPDEYAAWLTDYVCRALVDVLTYGPSPEASGSGPATMHE</sequence>
<dbReference type="Pfam" id="PF00440">
    <property type="entry name" value="TetR_N"/>
    <property type="match status" value="1"/>
</dbReference>
<dbReference type="PROSITE" id="PS50977">
    <property type="entry name" value="HTH_TETR_2"/>
    <property type="match status" value="1"/>
</dbReference>
<organism evidence="6 7">
    <name type="scientific">Rhodococcus ruber</name>
    <dbReference type="NCBI Taxonomy" id="1830"/>
    <lineage>
        <taxon>Bacteria</taxon>
        <taxon>Bacillati</taxon>
        <taxon>Actinomycetota</taxon>
        <taxon>Actinomycetes</taxon>
        <taxon>Mycobacteriales</taxon>
        <taxon>Nocardiaceae</taxon>
        <taxon>Rhodococcus</taxon>
    </lineage>
</organism>
<dbReference type="InterPro" id="IPR050109">
    <property type="entry name" value="HTH-type_TetR-like_transc_reg"/>
</dbReference>
<keyword evidence="2 4" id="KW-0238">DNA-binding</keyword>
<feature type="DNA-binding region" description="H-T-H motif" evidence="4">
    <location>
        <begin position="37"/>
        <end position="56"/>
    </location>
</feature>